<gene>
    <name evidence="2" type="ORF">CCMP2556_LOCUS45784</name>
</gene>
<evidence type="ECO:0000313" key="3">
    <source>
        <dbReference type="Proteomes" id="UP001642484"/>
    </source>
</evidence>
<dbReference type="Proteomes" id="UP001642484">
    <property type="component" value="Unassembled WGS sequence"/>
</dbReference>
<protein>
    <submittedName>
        <fullName evidence="2">Uncharacterized protein</fullName>
    </submittedName>
</protein>
<name>A0ABP0R6R1_9DINO</name>
<proteinExistence type="predicted"/>
<evidence type="ECO:0000313" key="2">
    <source>
        <dbReference type="EMBL" id="CAK9096271.1"/>
    </source>
</evidence>
<evidence type="ECO:0000256" key="1">
    <source>
        <dbReference type="SAM" id="Phobius"/>
    </source>
</evidence>
<comment type="caution">
    <text evidence="2">The sequence shown here is derived from an EMBL/GenBank/DDBJ whole genome shotgun (WGS) entry which is preliminary data.</text>
</comment>
<keyword evidence="3" id="KW-1185">Reference proteome</keyword>
<accession>A0ABP0R6R1</accession>
<keyword evidence="1" id="KW-1133">Transmembrane helix</keyword>
<dbReference type="EMBL" id="CAXAMN010025583">
    <property type="protein sequence ID" value="CAK9096271.1"/>
    <property type="molecule type" value="Genomic_DNA"/>
</dbReference>
<reference evidence="2 3" key="1">
    <citation type="submission" date="2024-02" db="EMBL/GenBank/DDBJ databases">
        <authorList>
            <person name="Chen Y."/>
            <person name="Shah S."/>
            <person name="Dougan E. K."/>
            <person name="Thang M."/>
            <person name="Chan C."/>
        </authorList>
    </citation>
    <scope>NUCLEOTIDE SEQUENCE [LARGE SCALE GENOMIC DNA]</scope>
</reference>
<feature type="transmembrane region" description="Helical" evidence="1">
    <location>
        <begin position="83"/>
        <end position="102"/>
    </location>
</feature>
<organism evidence="2 3">
    <name type="scientific">Durusdinium trenchii</name>
    <dbReference type="NCBI Taxonomy" id="1381693"/>
    <lineage>
        <taxon>Eukaryota</taxon>
        <taxon>Sar</taxon>
        <taxon>Alveolata</taxon>
        <taxon>Dinophyceae</taxon>
        <taxon>Suessiales</taxon>
        <taxon>Symbiodiniaceae</taxon>
        <taxon>Durusdinium</taxon>
    </lineage>
</organism>
<sequence length="360" mass="39303">MVERDVGLVPKDDILVVWPGVSPYLHSDLPRSRCACAWACCAPFARCDAGNTLIWLKWRPGHCSQQSVPRFGVPQVMASRMRMYLAAGVAVLALIAAGDAFLTSPAIPSSQKSVATAYRSTVRGSELKSSKGDSFWKAAASMTLLSLSVARLVGSTAKAPSRRVVSVRCCAAAPLVAAASQVKEWTERPSPTVTDLIDMTVPEITRGEVLEDIFTEAGMDRPSSPLRIARFIGASRFRAARRAARSTSRATRHATGKRLCERPSTVVMTQSFDFSRLRHQIQKGLRISSRRRCGHSRQGRGVAASSSTAISRHSLMEVELHVQKAYSQNQCSIDRCSVLASSLGFDALCGGRMWWRHRLA</sequence>
<keyword evidence="1" id="KW-0812">Transmembrane</keyword>
<keyword evidence="1" id="KW-0472">Membrane</keyword>